<evidence type="ECO:0000256" key="4">
    <source>
        <dbReference type="ARBA" id="ARBA00023239"/>
    </source>
</evidence>
<dbReference type="FunFam" id="3.40.640.10:FF:000030">
    <property type="entry name" value="Low-specificity L-threonine aldolase"/>
    <property type="match status" value="1"/>
</dbReference>
<dbReference type="PIRSF" id="PIRSF017617">
    <property type="entry name" value="Thr_aldolase"/>
    <property type="match status" value="1"/>
</dbReference>
<dbReference type="EMBL" id="LQYN01000006">
    <property type="protein sequence ID" value="KYD11439.1"/>
    <property type="molecule type" value="Genomic_DNA"/>
</dbReference>
<gene>
    <name evidence="7" type="ORF">B4102_2167</name>
</gene>
<dbReference type="InterPro" id="IPR001597">
    <property type="entry name" value="ArAA_b-elim_lyase/Thr_aldolase"/>
</dbReference>
<dbReference type="PANTHER" id="PTHR48097">
    <property type="entry name" value="L-THREONINE ALDOLASE-RELATED"/>
    <property type="match status" value="1"/>
</dbReference>
<feature type="modified residue" description="N6-(pyridoxal phosphate)lysine" evidence="5">
    <location>
        <position position="201"/>
    </location>
</feature>
<dbReference type="PANTHER" id="PTHR48097:SF9">
    <property type="entry name" value="L-THREONINE ALDOLASE"/>
    <property type="match status" value="1"/>
</dbReference>
<dbReference type="GeneID" id="67525525"/>
<dbReference type="InterPro" id="IPR015424">
    <property type="entry name" value="PyrdxlP-dep_Trfase"/>
</dbReference>
<dbReference type="InterPro" id="IPR023603">
    <property type="entry name" value="Low_specificity_L-TA-like"/>
</dbReference>
<dbReference type="AlphaFoldDB" id="A0A150LHF2"/>
<protein>
    <submittedName>
        <fullName evidence="7">Low-specificity L-threonine aldolase</fullName>
        <ecNumber evidence="7">4.1.2.5</ecNumber>
    </submittedName>
</protein>
<evidence type="ECO:0000256" key="1">
    <source>
        <dbReference type="ARBA" id="ARBA00001933"/>
    </source>
</evidence>
<comment type="cofactor">
    <cofactor evidence="1">
        <name>pyridoxal 5'-phosphate</name>
        <dbReference type="ChEBI" id="CHEBI:597326"/>
    </cofactor>
</comment>
<dbReference type="Proteomes" id="UP000075666">
    <property type="component" value="Unassembled WGS sequence"/>
</dbReference>
<dbReference type="InterPro" id="IPR015421">
    <property type="entry name" value="PyrdxlP-dep_Trfase_major"/>
</dbReference>
<name>A0A150LHF2_9BACI</name>
<comment type="similarity">
    <text evidence="2">Belongs to the threonine aldolase family.</text>
</comment>
<evidence type="ECO:0000313" key="7">
    <source>
        <dbReference type="EMBL" id="KYD11439.1"/>
    </source>
</evidence>
<dbReference type="Pfam" id="PF01212">
    <property type="entry name" value="Beta_elim_lyase"/>
    <property type="match status" value="1"/>
</dbReference>
<dbReference type="GO" id="GO:0006545">
    <property type="term" value="P:glycine biosynthetic process"/>
    <property type="evidence" value="ECO:0007669"/>
    <property type="project" value="TreeGrafter"/>
</dbReference>
<feature type="domain" description="Aromatic amino acid beta-eliminating lyase/threonine aldolase" evidence="6">
    <location>
        <begin position="3"/>
        <end position="288"/>
    </location>
</feature>
<accession>A0A150LHF2</accession>
<dbReference type="GO" id="GO:0006567">
    <property type="term" value="P:L-threonine catabolic process"/>
    <property type="evidence" value="ECO:0007669"/>
    <property type="project" value="TreeGrafter"/>
</dbReference>
<keyword evidence="8" id="KW-1185">Reference proteome</keyword>
<dbReference type="SUPFAM" id="SSF53383">
    <property type="entry name" value="PLP-dependent transferases"/>
    <property type="match status" value="1"/>
</dbReference>
<proteinExistence type="inferred from homology"/>
<dbReference type="Gene3D" id="3.90.1150.10">
    <property type="entry name" value="Aspartate Aminotransferase, domain 1"/>
    <property type="match status" value="1"/>
</dbReference>
<dbReference type="GO" id="GO:0008732">
    <property type="term" value="F:L-allo-threonine aldolase activity"/>
    <property type="evidence" value="ECO:0007669"/>
    <property type="project" value="TreeGrafter"/>
</dbReference>
<dbReference type="EC" id="4.1.2.5" evidence="7"/>
<dbReference type="Gene3D" id="3.40.640.10">
    <property type="entry name" value="Type I PLP-dependent aspartate aminotransferase-like (Major domain)"/>
    <property type="match status" value="1"/>
</dbReference>
<evidence type="ECO:0000256" key="2">
    <source>
        <dbReference type="ARBA" id="ARBA00006966"/>
    </source>
</evidence>
<evidence type="ECO:0000256" key="3">
    <source>
        <dbReference type="ARBA" id="ARBA00022898"/>
    </source>
</evidence>
<keyword evidence="3" id="KW-0663">Pyridoxal phosphate</keyword>
<comment type="caution">
    <text evidence="7">The sequence shown here is derived from an EMBL/GenBank/DDBJ whole genome shotgun (WGS) entry which is preliminary data.</text>
</comment>
<dbReference type="NCBIfam" id="NF041359">
    <property type="entry name" value="GntG_guanitoxin"/>
    <property type="match status" value="1"/>
</dbReference>
<sequence>MIDMRSDTLTKPSEEMREVMRTAIVGDDCYGEDESVNNLEDYCKELFEVEGALFVPSGTMANQIAIKAQVEEGNEIITEANYHINFYESASTAILSRAVLNCVRKKDGIINKGDVEELINSKPRGPLYSKPQLVTIENTINYYQGKTFPIETIKSLYNYTREIGISLHMDGARLFNAHIATGVPLKEYARNVDSLSVCFAKGLGAPYGSMLMGSEDFIQSARALRKQFGGGLHQIGMYAAAAQYALDYHLIKIKKDHQLTKEMAVLLNEIPEISINVESIETNMIFININSLTNNTNEFLRLCEEYGLLLFPWLPGLVRIVINRHISREDIYKASEIIKTVVKKLSRSVVYV</sequence>
<evidence type="ECO:0000259" key="6">
    <source>
        <dbReference type="Pfam" id="PF01212"/>
    </source>
</evidence>
<dbReference type="GO" id="GO:0005829">
    <property type="term" value="C:cytosol"/>
    <property type="evidence" value="ECO:0007669"/>
    <property type="project" value="TreeGrafter"/>
</dbReference>
<dbReference type="RefSeq" id="WP_061793711.1">
    <property type="nucleotide sequence ID" value="NZ_LQYN01000006.1"/>
</dbReference>
<evidence type="ECO:0000256" key="5">
    <source>
        <dbReference type="PIRSR" id="PIRSR017617-1"/>
    </source>
</evidence>
<dbReference type="STRING" id="46224.B4102_2167"/>
<dbReference type="InterPro" id="IPR015422">
    <property type="entry name" value="PyrdxlP-dep_Trfase_small"/>
</dbReference>
<dbReference type="PATRIC" id="fig|46224.3.peg.3978"/>
<organism evidence="7 8">
    <name type="scientific">Heyndrickxia sporothermodurans</name>
    <dbReference type="NCBI Taxonomy" id="46224"/>
    <lineage>
        <taxon>Bacteria</taxon>
        <taxon>Bacillati</taxon>
        <taxon>Bacillota</taxon>
        <taxon>Bacilli</taxon>
        <taxon>Bacillales</taxon>
        <taxon>Bacillaceae</taxon>
        <taxon>Heyndrickxia</taxon>
    </lineage>
</organism>
<reference evidence="7 8" key="1">
    <citation type="submission" date="2016-01" db="EMBL/GenBank/DDBJ databases">
        <title>Genome Sequences of Twelve Sporeforming Bacillus Species Isolated from Foods.</title>
        <authorList>
            <person name="Berendsen E.M."/>
            <person name="Wells-Bennik M.H."/>
            <person name="Krawcyk A.O."/>
            <person name="De Jong A."/>
            <person name="Holsappel S."/>
            <person name="Eijlander R.T."/>
            <person name="Kuipers O.P."/>
        </authorList>
    </citation>
    <scope>NUCLEOTIDE SEQUENCE [LARGE SCALE GENOMIC DNA]</scope>
    <source>
        <strain evidence="7 8">B4102</strain>
    </source>
</reference>
<keyword evidence="4 7" id="KW-0456">Lyase</keyword>
<evidence type="ECO:0000313" key="8">
    <source>
        <dbReference type="Proteomes" id="UP000075666"/>
    </source>
</evidence>
<dbReference type="OrthoDB" id="9774495at2"/>